<keyword evidence="3" id="KW-1185">Reference proteome</keyword>
<evidence type="ECO:0000313" key="3">
    <source>
        <dbReference type="Proteomes" id="UP000271974"/>
    </source>
</evidence>
<reference evidence="2 3" key="1">
    <citation type="submission" date="2019-01" db="EMBL/GenBank/DDBJ databases">
        <title>A draft genome assembly of the solar-powered sea slug Elysia chlorotica.</title>
        <authorList>
            <person name="Cai H."/>
            <person name="Li Q."/>
            <person name="Fang X."/>
            <person name="Li J."/>
            <person name="Curtis N.E."/>
            <person name="Altenburger A."/>
            <person name="Shibata T."/>
            <person name="Feng M."/>
            <person name="Maeda T."/>
            <person name="Schwartz J.A."/>
            <person name="Shigenobu S."/>
            <person name="Lundholm N."/>
            <person name="Nishiyama T."/>
            <person name="Yang H."/>
            <person name="Hasebe M."/>
            <person name="Li S."/>
            <person name="Pierce S.K."/>
            <person name="Wang J."/>
        </authorList>
    </citation>
    <scope>NUCLEOTIDE SEQUENCE [LARGE SCALE GENOMIC DNA]</scope>
    <source>
        <strain evidence="2">EC2010</strain>
        <tissue evidence="2">Whole organism of an adult</tissue>
    </source>
</reference>
<feature type="compositionally biased region" description="Polar residues" evidence="1">
    <location>
        <begin position="22"/>
        <end position="37"/>
    </location>
</feature>
<proteinExistence type="predicted"/>
<evidence type="ECO:0000256" key="1">
    <source>
        <dbReference type="SAM" id="MobiDB-lite"/>
    </source>
</evidence>
<dbReference type="AlphaFoldDB" id="A0A3S1B0J6"/>
<feature type="region of interest" description="Disordered" evidence="1">
    <location>
        <begin position="22"/>
        <end position="49"/>
    </location>
</feature>
<protein>
    <submittedName>
        <fullName evidence="2">Uncharacterized protein</fullName>
    </submittedName>
</protein>
<dbReference type="OrthoDB" id="10466913at2759"/>
<evidence type="ECO:0000313" key="2">
    <source>
        <dbReference type="EMBL" id="RUS68912.1"/>
    </source>
</evidence>
<dbReference type="EMBL" id="RQTK01001931">
    <property type="protein sequence ID" value="RUS68912.1"/>
    <property type="molecule type" value="Genomic_DNA"/>
</dbReference>
<dbReference type="Proteomes" id="UP000271974">
    <property type="component" value="Unassembled WGS sequence"/>
</dbReference>
<organism evidence="2 3">
    <name type="scientific">Elysia chlorotica</name>
    <name type="common">Eastern emerald elysia</name>
    <name type="synonym">Sea slug</name>
    <dbReference type="NCBI Taxonomy" id="188477"/>
    <lineage>
        <taxon>Eukaryota</taxon>
        <taxon>Metazoa</taxon>
        <taxon>Spiralia</taxon>
        <taxon>Lophotrochozoa</taxon>
        <taxon>Mollusca</taxon>
        <taxon>Gastropoda</taxon>
        <taxon>Heterobranchia</taxon>
        <taxon>Euthyneura</taxon>
        <taxon>Panpulmonata</taxon>
        <taxon>Sacoglossa</taxon>
        <taxon>Placobranchoidea</taxon>
        <taxon>Plakobranchidae</taxon>
        <taxon>Elysia</taxon>
    </lineage>
</organism>
<name>A0A3S1B0J6_ELYCH</name>
<accession>A0A3S1B0J6</accession>
<sequence length="119" mass="13208">MVYTKLERSFDAEELHKMLRTSLKSAHGQNDEATSTVHKIDRPPLPRGSTIFEQAKGEMEIERQSLHNGKDTLPLPGLSCAMEETSQHSHYIRGPTPEAIGAMSHLMVPACSPVIGRMQ</sequence>
<gene>
    <name evidence="2" type="ORF">EGW08_023327</name>
</gene>
<comment type="caution">
    <text evidence="2">The sequence shown here is derived from an EMBL/GenBank/DDBJ whole genome shotgun (WGS) entry which is preliminary data.</text>
</comment>